<keyword evidence="3" id="KW-0547">Nucleotide-binding</keyword>
<keyword evidence="2" id="KW-0732">Signal</keyword>
<feature type="domain" description="5'-Nucleotidase C-terminal" evidence="6">
    <location>
        <begin position="328"/>
        <end position="488"/>
    </location>
</feature>
<feature type="domain" description="Calcineurin-like phosphoesterase" evidence="5">
    <location>
        <begin position="16"/>
        <end position="224"/>
    </location>
</feature>
<dbReference type="InterPro" id="IPR029052">
    <property type="entry name" value="Metallo-depent_PP-like"/>
</dbReference>
<dbReference type="GO" id="GO:0000166">
    <property type="term" value="F:nucleotide binding"/>
    <property type="evidence" value="ECO:0007669"/>
    <property type="project" value="UniProtKB-KW"/>
</dbReference>
<feature type="region of interest" description="Disordered" evidence="4">
    <location>
        <begin position="600"/>
        <end position="668"/>
    </location>
</feature>
<dbReference type="Pfam" id="PF00149">
    <property type="entry name" value="Metallophos"/>
    <property type="match status" value="1"/>
</dbReference>
<dbReference type="Proteomes" id="UP000184356">
    <property type="component" value="Unassembled WGS sequence"/>
</dbReference>
<evidence type="ECO:0000259" key="5">
    <source>
        <dbReference type="Pfam" id="PF00149"/>
    </source>
</evidence>
<dbReference type="InterPro" id="IPR006179">
    <property type="entry name" value="5_nucleotidase/apyrase"/>
</dbReference>
<dbReference type="GO" id="GO:0016787">
    <property type="term" value="F:hydrolase activity"/>
    <property type="evidence" value="ECO:0007669"/>
    <property type="project" value="UniProtKB-KW"/>
</dbReference>
<dbReference type="STRING" id="1036612.A0A1L9TJ29"/>
<protein>
    <submittedName>
        <fullName evidence="7">Uncharacterized protein</fullName>
    </submittedName>
</protein>
<dbReference type="PANTHER" id="PTHR11575">
    <property type="entry name" value="5'-NUCLEOTIDASE-RELATED"/>
    <property type="match status" value="1"/>
</dbReference>
<dbReference type="OrthoDB" id="10252235at2759"/>
<sequence length="668" mass="73712">MTGHKTDRMQSGEVQFVHFNDVYHIPSAAQLTRFLKLQREFAASNPKAQTLTIFSGDAFSPSLEASVLKGEHILPILDLVGIDVGCYGNHDFDFGDAKLIELSSRLKFPWLLSNGFHHPAGDRKRLLGSGQEYLVRSMDNGLRVGFIGLAGTDWPSNCSALPPCDIESPVLAARRLARHLRVNERCDLVIALTHMRVPEDMDVANATTAGDSRIDLLLGGHDHEVVRRFAGDTDLTAENVEQGRKVSDLEVDGRLPEAEGNIRLVKSGTDWRALSLVRLIVQRDENGNVLPLFQAAIATPQIPSNVIEMLEEIHRRVGKRVQKPLLHSAVPLDGRNFAIRSQETNLGNMLADAVRAFYDTEVGFFNGGGVRSDLILKATVPDGEPLLVRDIINICPFGNSLVVKRLMGEAIRLALENSVSDKHTDGRFLQISGLRMVASWQRPEGSRVVDVFLEKPDGRLEPLELARTYTVTMPGFIAQGFDGFSWFPQMETIVGEEAAMTDSGLLLAMLGHNEELADGDSDHNAHATGIERARALTIVGQNPSDFLPIGCIDPCESGPREKAWAWVPEASKTHIKLLFIHSGDRQASVRLWLFQNNVASRSPNSKDQTEFVSSIKPRPKEPAVKLENISDAKPDDNDAQLTSEADKYPENGWPMLDLGYEPVPNQDT</sequence>
<dbReference type="AlphaFoldDB" id="A0A1L9TJ29"/>
<dbReference type="InterPro" id="IPR008334">
    <property type="entry name" value="5'-Nucleotdase_C"/>
</dbReference>
<evidence type="ECO:0000256" key="1">
    <source>
        <dbReference type="ARBA" id="ARBA00006654"/>
    </source>
</evidence>
<evidence type="ECO:0000313" key="8">
    <source>
        <dbReference type="Proteomes" id="UP000184356"/>
    </source>
</evidence>
<dbReference type="SUPFAM" id="SSF56300">
    <property type="entry name" value="Metallo-dependent phosphatases"/>
    <property type="match status" value="1"/>
</dbReference>
<dbReference type="VEuPathDB" id="FungiDB:ASPSYDRAFT_30311"/>
<evidence type="ECO:0000256" key="3">
    <source>
        <dbReference type="RuleBase" id="RU362119"/>
    </source>
</evidence>
<dbReference type="RefSeq" id="XP_040703250.1">
    <property type="nucleotide sequence ID" value="XM_040844767.1"/>
</dbReference>
<dbReference type="Gene3D" id="3.90.780.10">
    <property type="entry name" value="5'-Nucleotidase, C-terminal domain"/>
    <property type="match status" value="1"/>
</dbReference>
<name>A0A1L9TJ29_9EURO</name>
<dbReference type="PRINTS" id="PR01607">
    <property type="entry name" value="APYRASEFAMLY"/>
</dbReference>
<keyword evidence="3" id="KW-0378">Hydrolase</keyword>
<evidence type="ECO:0000256" key="4">
    <source>
        <dbReference type="SAM" id="MobiDB-lite"/>
    </source>
</evidence>
<dbReference type="GeneID" id="63760840"/>
<dbReference type="GO" id="GO:0009166">
    <property type="term" value="P:nucleotide catabolic process"/>
    <property type="evidence" value="ECO:0007669"/>
    <property type="project" value="InterPro"/>
</dbReference>
<reference evidence="8" key="1">
    <citation type="journal article" date="2017" name="Genome Biol.">
        <title>Comparative genomics reveals high biological diversity and specific adaptations in the industrially and medically important fungal genus Aspergillus.</title>
        <authorList>
            <person name="de Vries R.P."/>
            <person name="Riley R."/>
            <person name="Wiebenga A."/>
            <person name="Aguilar-Osorio G."/>
            <person name="Amillis S."/>
            <person name="Uchima C.A."/>
            <person name="Anderluh G."/>
            <person name="Asadollahi M."/>
            <person name="Askin M."/>
            <person name="Barry K."/>
            <person name="Battaglia E."/>
            <person name="Bayram O."/>
            <person name="Benocci T."/>
            <person name="Braus-Stromeyer S.A."/>
            <person name="Caldana C."/>
            <person name="Canovas D."/>
            <person name="Cerqueira G.C."/>
            <person name="Chen F."/>
            <person name="Chen W."/>
            <person name="Choi C."/>
            <person name="Clum A."/>
            <person name="Dos Santos R.A."/>
            <person name="Damasio A.R."/>
            <person name="Diallinas G."/>
            <person name="Emri T."/>
            <person name="Fekete E."/>
            <person name="Flipphi M."/>
            <person name="Freyberg S."/>
            <person name="Gallo A."/>
            <person name="Gournas C."/>
            <person name="Habgood R."/>
            <person name="Hainaut M."/>
            <person name="Harispe M.L."/>
            <person name="Henrissat B."/>
            <person name="Hilden K.S."/>
            <person name="Hope R."/>
            <person name="Hossain A."/>
            <person name="Karabika E."/>
            <person name="Karaffa L."/>
            <person name="Karanyi Z."/>
            <person name="Krasevec N."/>
            <person name="Kuo A."/>
            <person name="Kusch H."/>
            <person name="LaButti K."/>
            <person name="Lagendijk E.L."/>
            <person name="Lapidus A."/>
            <person name="Levasseur A."/>
            <person name="Lindquist E."/>
            <person name="Lipzen A."/>
            <person name="Logrieco A.F."/>
            <person name="MacCabe A."/>
            <person name="Maekelae M.R."/>
            <person name="Malavazi I."/>
            <person name="Melin P."/>
            <person name="Meyer V."/>
            <person name="Mielnichuk N."/>
            <person name="Miskei M."/>
            <person name="Molnar A.P."/>
            <person name="Mule G."/>
            <person name="Ngan C.Y."/>
            <person name="Orejas M."/>
            <person name="Orosz E."/>
            <person name="Ouedraogo J.P."/>
            <person name="Overkamp K.M."/>
            <person name="Park H.-S."/>
            <person name="Perrone G."/>
            <person name="Piumi F."/>
            <person name="Punt P.J."/>
            <person name="Ram A.F."/>
            <person name="Ramon A."/>
            <person name="Rauscher S."/>
            <person name="Record E."/>
            <person name="Riano-Pachon D.M."/>
            <person name="Robert V."/>
            <person name="Roehrig J."/>
            <person name="Ruller R."/>
            <person name="Salamov A."/>
            <person name="Salih N.S."/>
            <person name="Samson R.A."/>
            <person name="Sandor E."/>
            <person name="Sanguinetti M."/>
            <person name="Schuetze T."/>
            <person name="Sepcic K."/>
            <person name="Shelest E."/>
            <person name="Sherlock G."/>
            <person name="Sophianopoulou V."/>
            <person name="Squina F.M."/>
            <person name="Sun H."/>
            <person name="Susca A."/>
            <person name="Todd R.B."/>
            <person name="Tsang A."/>
            <person name="Unkles S.E."/>
            <person name="van de Wiele N."/>
            <person name="van Rossen-Uffink D."/>
            <person name="Oliveira J.V."/>
            <person name="Vesth T.C."/>
            <person name="Visser J."/>
            <person name="Yu J.-H."/>
            <person name="Zhou M."/>
            <person name="Andersen M.R."/>
            <person name="Archer D.B."/>
            <person name="Baker S.E."/>
            <person name="Benoit I."/>
            <person name="Brakhage A.A."/>
            <person name="Braus G.H."/>
            <person name="Fischer R."/>
            <person name="Frisvad J.C."/>
            <person name="Goldman G.H."/>
            <person name="Houbraken J."/>
            <person name="Oakley B."/>
            <person name="Pocsi I."/>
            <person name="Scazzocchio C."/>
            <person name="Seiboth B."/>
            <person name="vanKuyk P.A."/>
            <person name="Wortman J."/>
            <person name="Dyer P.S."/>
            <person name="Grigoriev I.V."/>
        </authorList>
    </citation>
    <scope>NUCLEOTIDE SEQUENCE [LARGE SCALE GENOMIC DNA]</scope>
    <source>
        <strain evidence="8">CBS 593.65</strain>
    </source>
</reference>
<dbReference type="Pfam" id="PF02872">
    <property type="entry name" value="5_nucleotid_C"/>
    <property type="match status" value="1"/>
</dbReference>
<gene>
    <name evidence="7" type="ORF">ASPSYDRAFT_30311</name>
</gene>
<organism evidence="7 8">
    <name type="scientific">Aspergillus sydowii CBS 593.65</name>
    <dbReference type="NCBI Taxonomy" id="1036612"/>
    <lineage>
        <taxon>Eukaryota</taxon>
        <taxon>Fungi</taxon>
        <taxon>Dikarya</taxon>
        <taxon>Ascomycota</taxon>
        <taxon>Pezizomycotina</taxon>
        <taxon>Eurotiomycetes</taxon>
        <taxon>Eurotiomycetidae</taxon>
        <taxon>Eurotiales</taxon>
        <taxon>Aspergillaceae</taxon>
        <taxon>Aspergillus</taxon>
        <taxon>Aspergillus subgen. Nidulantes</taxon>
    </lineage>
</organism>
<feature type="compositionally biased region" description="Polar residues" evidence="4">
    <location>
        <begin position="600"/>
        <end position="612"/>
    </location>
</feature>
<dbReference type="SUPFAM" id="SSF55816">
    <property type="entry name" value="5'-nucleotidase (syn. UDP-sugar hydrolase), C-terminal domain"/>
    <property type="match status" value="1"/>
</dbReference>
<accession>A0A1L9TJ29</accession>
<dbReference type="InterPro" id="IPR036907">
    <property type="entry name" value="5'-Nucleotdase_C_sf"/>
</dbReference>
<feature type="compositionally biased region" description="Basic and acidic residues" evidence="4">
    <location>
        <begin position="618"/>
        <end position="636"/>
    </location>
</feature>
<evidence type="ECO:0000313" key="7">
    <source>
        <dbReference type="EMBL" id="OJJ59444.1"/>
    </source>
</evidence>
<comment type="similarity">
    <text evidence="1 3">Belongs to the 5'-nucleotidase family.</text>
</comment>
<keyword evidence="8" id="KW-1185">Reference proteome</keyword>
<proteinExistence type="inferred from homology"/>
<dbReference type="PANTHER" id="PTHR11575:SF41">
    <property type="entry name" value="PUTATIVE (AFU_ORTHOLOGUE AFUA_1G01160)-RELATED"/>
    <property type="match status" value="1"/>
</dbReference>
<dbReference type="InterPro" id="IPR004843">
    <property type="entry name" value="Calcineurin-like_PHP"/>
</dbReference>
<dbReference type="Gene3D" id="3.60.21.10">
    <property type="match status" value="1"/>
</dbReference>
<evidence type="ECO:0000256" key="2">
    <source>
        <dbReference type="ARBA" id="ARBA00022729"/>
    </source>
</evidence>
<evidence type="ECO:0000259" key="6">
    <source>
        <dbReference type="Pfam" id="PF02872"/>
    </source>
</evidence>
<dbReference type="EMBL" id="KV878585">
    <property type="protein sequence ID" value="OJJ59444.1"/>
    <property type="molecule type" value="Genomic_DNA"/>
</dbReference>